<dbReference type="Proteomes" id="UP001153332">
    <property type="component" value="Unassembled WGS sequence"/>
</dbReference>
<dbReference type="EMBL" id="JAPUUL010001485">
    <property type="protein sequence ID" value="KAJ8127284.1"/>
    <property type="molecule type" value="Genomic_DNA"/>
</dbReference>
<comment type="caution">
    <text evidence="1">The sequence shown here is derived from an EMBL/GenBank/DDBJ whole genome shotgun (WGS) entry which is preliminary data.</text>
</comment>
<sequence length="659" mass="75703">MLPNMEVGDSEYKSILIDNGHGQGQTTPSNHSTKGPEDTDIQSKKLESEEDPVPCQRGLVPYLHWEYEEEVETLKRTLDEIRDRKKAWAGISQAQQTPNNSVTRDQRLLEEYVHEDHPLHIRRTLDQYYYPSSSNLSNRDNDQTSLRHHKESTTKNRTRPRLTMVDQLWMWVLPKCESSPPTIITAFPQSSNTEKDAGWQTTLLKNIIIRCGYLSVRSCYGVAEIIAAECSRHYLGSENNRKEETRFLRIYETSIGRIMDRDAERFRRFQDNVNKSGGEEVLKELVATKAIRDDIEDLRQIKDIQDELNIMNSLFHVQKEVFQTMRQTIQEEKRRNRPPTARGKQSNQYIAIFSPEAVIERNINEVKRLESLAEKAADAVERLLALKQKQADLILTTKIYNINDATDRQGKTIMTFTTVTIIFLPLSFLASFLALDIKQFPRDGDKLSLAWVLEITSVPELVSGARMLQSFSTLASIWRSLKLMGGRNRRLGHEEEGEDSTPATDEGERMTAKLGDPPSLEAEPKYGGFTRFEIELEVCIAILRSINTRTILLSLSFVSDDGTANEYLQFVQSLANPFYLNHLASLKLLNDPAFIAYLAYLQYWSRPPYIKYLNYPGPTLKHLELLQEERFRQDIISPELVQALAAEGVKASVEWHKEE</sequence>
<name>A0ACC2JIU5_9PEZI</name>
<reference evidence="1" key="1">
    <citation type="submission" date="2022-12" db="EMBL/GenBank/DDBJ databases">
        <title>Genome Sequence of Lasiodiplodia mahajangana.</title>
        <authorList>
            <person name="Buettner E."/>
        </authorList>
    </citation>
    <scope>NUCLEOTIDE SEQUENCE</scope>
    <source>
        <strain evidence="1">VT137</strain>
    </source>
</reference>
<evidence type="ECO:0000313" key="1">
    <source>
        <dbReference type="EMBL" id="KAJ8127284.1"/>
    </source>
</evidence>
<protein>
    <submittedName>
        <fullName evidence="1">Uncharacterized protein</fullName>
    </submittedName>
</protein>
<gene>
    <name evidence="1" type="ORF">O1611_g6350</name>
</gene>
<keyword evidence="2" id="KW-1185">Reference proteome</keyword>
<accession>A0ACC2JIU5</accession>
<proteinExistence type="predicted"/>
<evidence type="ECO:0000313" key="2">
    <source>
        <dbReference type="Proteomes" id="UP001153332"/>
    </source>
</evidence>
<organism evidence="1 2">
    <name type="scientific">Lasiodiplodia mahajangana</name>
    <dbReference type="NCBI Taxonomy" id="1108764"/>
    <lineage>
        <taxon>Eukaryota</taxon>
        <taxon>Fungi</taxon>
        <taxon>Dikarya</taxon>
        <taxon>Ascomycota</taxon>
        <taxon>Pezizomycotina</taxon>
        <taxon>Dothideomycetes</taxon>
        <taxon>Dothideomycetes incertae sedis</taxon>
        <taxon>Botryosphaeriales</taxon>
        <taxon>Botryosphaeriaceae</taxon>
        <taxon>Lasiodiplodia</taxon>
    </lineage>
</organism>